<dbReference type="EMBL" id="QYCY01000004">
    <property type="protein sequence ID" value="RLV71611.1"/>
    <property type="molecule type" value="Genomic_DNA"/>
</dbReference>
<evidence type="ECO:0000256" key="4">
    <source>
        <dbReference type="ARBA" id="ARBA00023172"/>
    </source>
</evidence>
<organism evidence="8 9">
    <name type="scientific">Streptomyces rapamycinicus (strain ATCC 29253 / DSM 41530 / NRRL 5491 / AYB-994)</name>
    <name type="common">Streptomyces hygroscopicus (strain ATCC 29253)</name>
    <dbReference type="NCBI Taxonomy" id="1343740"/>
    <lineage>
        <taxon>Bacteria</taxon>
        <taxon>Bacillati</taxon>
        <taxon>Actinomycetota</taxon>
        <taxon>Actinomycetes</taxon>
        <taxon>Kitasatosporales</taxon>
        <taxon>Streptomycetaceae</taxon>
        <taxon>Streptomyces</taxon>
        <taxon>Streptomyces violaceusniger group</taxon>
    </lineage>
</organism>
<keyword evidence="5" id="KW-0175">Coiled coil</keyword>
<evidence type="ECO:0000256" key="3">
    <source>
        <dbReference type="ARBA" id="ARBA00023125"/>
    </source>
</evidence>
<sequence>MTSIERTAYPRFKRLMSAREMHVFFTPKREEIDWARERTRSGEHLLALALALKCYQKLGYFPRAAEVPGTVVEHVRGALELPEGTGPHYESVNTAKLHRKLVRERQGISYDQERARNIAEEAIRRAALVKNNSPDLINVALEELVRGTCELPAFRTLDEMAARVRREVNEDIFATVRSRMTMEDRARLHGLLDVGGLDRKSGLNRLKKPAKRPSWSHLKEQHKHLQWVDGLGDTDVWLEGVAPRKIADFAAEAGALDAAELRDYEAGKLIALLACLVHAARRRARDDLAEMFCKRVATKLKNAKDELEEIRKQQQALVERMIGTYRTVLERIDPAGLLPHGPDGAPAPFPAGKKARRRAARALAAQRAAALAMAQKAVQSSGSFDAEFADIEAVAAHHGNNHEVLVARFYKRDRAPMFDLVGTLAFEAVSEDRRVLDALAHAQAHQSATREYVSELYEGQPLDLGFASQNWQRAVRDRRRPGMLDRRRFETLVFTYLAEHLRTGDVAITGSDTFANWLDALPDWEECGPKLAQLCEETGLPDTAAGFTAALRGRLEATAAEVDSGYPDNADLVIDENGVPVLRKQRAKGVSALAEALETEVKARMPERTLLGILSRTAYWVEWWRRFGPASGSDPKLKDPFGRYVLTTFVGGINMTFAEAARHIAGVSAHELSAITNRHLSVEKINEAITDVVNAFMRLDLVKAWGDGTSVAADGTQMDTFIDNLLAESSIRYGGFGGIAYHHISDQYIALFSRFVPCGVWEAVYIIDGLLKNASEMKPDTIHADTQGQSFPVFCLAHLMGFELMPRIRNWKDRTFYRPSASARYRHIDVLFDQGGRNVIDWRLIETHWRDLMRVSIAIREGTLASPLLLRRLGSNSHRNQIYRAFREVGRAVATVQLLRFISDPSLRRRVTAATNKVESFNNFTDWLAFCNGGVIAENDPVEQEKAVKLTSLLANCVIFHTTLDLMNVVRELQAEGWQITGEDLASISPYLTDHIMRFGTYATTELSVRPDTFDPHLDVEFEAEEEQAAAA</sequence>
<dbReference type="Pfam" id="PF01526">
    <property type="entry name" value="DDE_Tnp_Tn3"/>
    <property type="match status" value="1"/>
</dbReference>
<dbReference type="AlphaFoldDB" id="A0A0A0NXH4"/>
<dbReference type="HOGENOM" id="CLU_009098_1_1_11"/>
<dbReference type="GO" id="GO:0006313">
    <property type="term" value="P:DNA transposition"/>
    <property type="evidence" value="ECO:0007669"/>
    <property type="project" value="InterPro"/>
</dbReference>
<evidence type="ECO:0000256" key="1">
    <source>
        <dbReference type="ARBA" id="ARBA00009402"/>
    </source>
</evidence>
<evidence type="ECO:0000259" key="7">
    <source>
        <dbReference type="Pfam" id="PF13700"/>
    </source>
</evidence>
<dbReference type="KEGG" id="src:M271_50900"/>
<feature type="domain" description="DUF4158" evidence="7">
    <location>
        <begin position="1"/>
        <end position="164"/>
    </location>
</feature>
<dbReference type="InterPro" id="IPR002513">
    <property type="entry name" value="Tn3_Tnp_DDE_dom"/>
</dbReference>
<dbReference type="InterPro" id="IPR025296">
    <property type="entry name" value="DUF4158"/>
</dbReference>
<evidence type="ECO:0000256" key="5">
    <source>
        <dbReference type="SAM" id="Coils"/>
    </source>
</evidence>
<feature type="domain" description="Tn3 transposase DDE" evidence="6">
    <location>
        <begin position="613"/>
        <end position="1002"/>
    </location>
</feature>
<protein>
    <submittedName>
        <fullName evidence="8">Transposase</fullName>
    </submittedName>
</protein>
<feature type="coiled-coil region" evidence="5">
    <location>
        <begin position="293"/>
        <end position="320"/>
    </location>
</feature>
<accession>A0A0A0NXH4</accession>
<gene>
    <name evidence="8" type="ORF">D3C57_143830</name>
</gene>
<dbReference type="eggNOG" id="COG4644">
    <property type="taxonomic scope" value="Bacteria"/>
</dbReference>
<dbReference type="STRING" id="1343740.M271_50900"/>
<comment type="similarity">
    <text evidence="1">Belongs to the transposase 7 family.</text>
</comment>
<dbReference type="GO" id="GO:0004803">
    <property type="term" value="F:transposase activity"/>
    <property type="evidence" value="ECO:0007669"/>
    <property type="project" value="InterPro"/>
</dbReference>
<dbReference type="GO" id="GO:0003677">
    <property type="term" value="F:DNA binding"/>
    <property type="evidence" value="ECO:0007669"/>
    <property type="project" value="UniProtKB-KW"/>
</dbReference>
<comment type="caution">
    <text evidence="8">The sequence shown here is derived from an EMBL/GenBank/DDBJ whole genome shotgun (WGS) entry which is preliminary data.</text>
</comment>
<dbReference type="NCBIfam" id="NF033527">
    <property type="entry name" value="transpos_Tn3"/>
    <property type="match status" value="1"/>
</dbReference>
<reference evidence="8 9" key="1">
    <citation type="journal article" date="2018" name="J. Biol. Chem.">
        <title>Discovery of the actinoplanic acid pathway in Streptomyces rapamycinicus reveals a genetically conserved synergism with rapamycin.</title>
        <authorList>
            <person name="Mrak P."/>
            <person name="Krastel P."/>
            <person name="Pivk Lukancic P."/>
            <person name="Tao J."/>
            <person name="Pistorius D."/>
            <person name="Moore C.M."/>
        </authorList>
    </citation>
    <scope>NUCLEOTIDE SEQUENCE [LARGE SCALE GENOMIC DNA]</scope>
    <source>
        <strain evidence="8 9">NRRL 5491</strain>
    </source>
</reference>
<dbReference type="Proteomes" id="UP000281594">
    <property type="component" value="Unassembled WGS sequence"/>
</dbReference>
<keyword evidence="4" id="KW-0233">DNA recombination</keyword>
<dbReference type="InterPro" id="IPR047653">
    <property type="entry name" value="Tn3-like_transpos"/>
</dbReference>
<evidence type="ECO:0000313" key="8">
    <source>
        <dbReference type="EMBL" id="RLV71611.1"/>
    </source>
</evidence>
<proteinExistence type="inferred from homology"/>
<keyword evidence="2" id="KW-0815">Transposition</keyword>
<keyword evidence="3" id="KW-0238">DNA-binding</keyword>
<dbReference type="Pfam" id="PF13700">
    <property type="entry name" value="DUF4158"/>
    <property type="match status" value="1"/>
</dbReference>
<evidence type="ECO:0000259" key="6">
    <source>
        <dbReference type="Pfam" id="PF01526"/>
    </source>
</evidence>
<dbReference type="RefSeq" id="WP_020875016.1">
    <property type="nucleotide sequence ID" value="NC_022785.1"/>
</dbReference>
<evidence type="ECO:0000313" key="9">
    <source>
        <dbReference type="Proteomes" id="UP000281594"/>
    </source>
</evidence>
<name>A0A0A0NXH4_STRRN</name>
<evidence type="ECO:0000256" key="2">
    <source>
        <dbReference type="ARBA" id="ARBA00022578"/>
    </source>
</evidence>